<dbReference type="Gene3D" id="1.20.1070.10">
    <property type="entry name" value="Rhodopsin 7-helix transmembrane proteins"/>
    <property type="match status" value="1"/>
</dbReference>
<dbReference type="PROSITE" id="PS00237">
    <property type="entry name" value="G_PROTEIN_RECEP_F1_1"/>
    <property type="match status" value="1"/>
</dbReference>
<feature type="compositionally biased region" description="Low complexity" evidence="11">
    <location>
        <begin position="611"/>
        <end position="625"/>
    </location>
</feature>
<dbReference type="InterPro" id="IPR001681">
    <property type="entry name" value="Neurokn_rcpt"/>
</dbReference>
<evidence type="ECO:0000256" key="12">
    <source>
        <dbReference type="SAM" id="Phobius"/>
    </source>
</evidence>
<keyword evidence="4 10" id="KW-0812">Transmembrane</keyword>
<evidence type="ECO:0000256" key="6">
    <source>
        <dbReference type="ARBA" id="ARBA00023040"/>
    </source>
</evidence>
<dbReference type="OrthoDB" id="5981855at2759"/>
<feature type="compositionally biased region" description="Polar residues" evidence="11">
    <location>
        <begin position="626"/>
        <end position="641"/>
    </location>
</feature>
<dbReference type="GO" id="GO:0005886">
    <property type="term" value="C:plasma membrane"/>
    <property type="evidence" value="ECO:0007669"/>
    <property type="project" value="UniProtKB-SubCell"/>
</dbReference>
<keyword evidence="6 10" id="KW-0297">G-protein coupled receptor</keyword>
<feature type="transmembrane region" description="Helical" evidence="12">
    <location>
        <begin position="227"/>
        <end position="252"/>
    </location>
</feature>
<keyword evidence="5 12" id="KW-1133">Transmembrane helix</keyword>
<dbReference type="PANTHER" id="PTHR46925">
    <property type="entry name" value="G-PROTEIN COUPLED RECEPTOR TKR-1-RELATED"/>
    <property type="match status" value="1"/>
</dbReference>
<keyword evidence="14" id="KW-1185">Reference proteome</keyword>
<feature type="transmembrane region" description="Helical" evidence="12">
    <location>
        <begin position="358"/>
        <end position="381"/>
    </location>
</feature>
<dbReference type="SMART" id="SM01381">
    <property type="entry name" value="7TM_GPCR_Srsx"/>
    <property type="match status" value="1"/>
</dbReference>
<organism evidence="14 15">
    <name type="scientific">Dermatophagoides pteronyssinus</name>
    <name type="common">European house dust mite</name>
    <dbReference type="NCBI Taxonomy" id="6956"/>
    <lineage>
        <taxon>Eukaryota</taxon>
        <taxon>Metazoa</taxon>
        <taxon>Ecdysozoa</taxon>
        <taxon>Arthropoda</taxon>
        <taxon>Chelicerata</taxon>
        <taxon>Arachnida</taxon>
        <taxon>Acari</taxon>
        <taxon>Acariformes</taxon>
        <taxon>Sarcoptiformes</taxon>
        <taxon>Astigmata</taxon>
        <taxon>Psoroptidia</taxon>
        <taxon>Analgoidea</taxon>
        <taxon>Pyroglyphidae</taxon>
        <taxon>Dermatophagoidinae</taxon>
        <taxon>Dermatophagoides</taxon>
    </lineage>
</organism>
<feature type="transmembrane region" description="Helical" evidence="12">
    <location>
        <begin position="454"/>
        <end position="472"/>
    </location>
</feature>
<keyword evidence="9 10" id="KW-0807">Transducer</keyword>
<gene>
    <name evidence="15" type="primary">LOC113794374</name>
</gene>
<dbReference type="Pfam" id="PF00001">
    <property type="entry name" value="7tm_1"/>
    <property type="match status" value="1"/>
</dbReference>
<evidence type="ECO:0000256" key="4">
    <source>
        <dbReference type="ARBA" id="ARBA00022692"/>
    </source>
</evidence>
<keyword evidence="8 10" id="KW-0675">Receptor</keyword>
<feature type="transmembrane region" description="Helical" evidence="12">
    <location>
        <begin position="190"/>
        <end position="215"/>
    </location>
</feature>
<dbReference type="KEGG" id="dpte:113794374"/>
<evidence type="ECO:0000256" key="2">
    <source>
        <dbReference type="ARBA" id="ARBA00010663"/>
    </source>
</evidence>
<evidence type="ECO:0000256" key="11">
    <source>
        <dbReference type="SAM" id="MobiDB-lite"/>
    </source>
</evidence>
<dbReference type="InterPro" id="IPR017452">
    <property type="entry name" value="GPCR_Rhodpsn_7TM"/>
</dbReference>
<dbReference type="FunFam" id="1.20.1070.10:FF:000291">
    <property type="entry name" value="Predicted protein"/>
    <property type="match status" value="1"/>
</dbReference>
<accession>A0A6P6Y480</accession>
<evidence type="ECO:0000256" key="10">
    <source>
        <dbReference type="RuleBase" id="RU000688"/>
    </source>
</evidence>
<dbReference type="GO" id="GO:0004995">
    <property type="term" value="F:tachykinin receptor activity"/>
    <property type="evidence" value="ECO:0007669"/>
    <property type="project" value="InterPro"/>
</dbReference>
<evidence type="ECO:0000256" key="9">
    <source>
        <dbReference type="ARBA" id="ARBA00023224"/>
    </source>
</evidence>
<dbReference type="Proteomes" id="UP000515146">
    <property type="component" value="Unplaced"/>
</dbReference>
<dbReference type="SUPFAM" id="SSF81321">
    <property type="entry name" value="Family A G protein-coupled receptor-like"/>
    <property type="match status" value="1"/>
</dbReference>
<dbReference type="OMA" id="WHAIDIL"/>
<protein>
    <submittedName>
        <fullName evidence="15">Tachykinin-like peptides receptor 99D</fullName>
    </submittedName>
</protein>
<dbReference type="CDD" id="cd15390">
    <property type="entry name" value="7tmA_TACR"/>
    <property type="match status" value="1"/>
</dbReference>
<feature type="transmembrane region" description="Helical" evidence="12">
    <location>
        <begin position="264"/>
        <end position="283"/>
    </location>
</feature>
<dbReference type="InParanoid" id="A0A6P6Y480"/>
<evidence type="ECO:0000313" key="15">
    <source>
        <dbReference type="RefSeq" id="XP_027200297.1"/>
    </source>
</evidence>
<evidence type="ECO:0000256" key="1">
    <source>
        <dbReference type="ARBA" id="ARBA00004651"/>
    </source>
</evidence>
<dbReference type="PRINTS" id="PR00237">
    <property type="entry name" value="GPCRRHODOPSN"/>
</dbReference>
<dbReference type="PRINTS" id="PR00244">
    <property type="entry name" value="NEUROKININR"/>
</dbReference>
<keyword evidence="3" id="KW-1003">Cell membrane</keyword>
<dbReference type="AlphaFoldDB" id="A0A6P6Y480"/>
<dbReference type="InterPro" id="IPR000276">
    <property type="entry name" value="GPCR_Rhodpsn"/>
</dbReference>
<feature type="transmembrane region" description="Helical" evidence="12">
    <location>
        <begin position="303"/>
        <end position="324"/>
    </location>
</feature>
<comment type="subcellular location">
    <subcellularLocation>
        <location evidence="1">Cell membrane</location>
        <topology evidence="1">Multi-pass membrane protein</topology>
    </subcellularLocation>
</comment>
<dbReference type="PANTHER" id="PTHR46925:SF2">
    <property type="entry name" value="G-PROTEIN COUPLED RECEPTOR TKR-1-RELATED"/>
    <property type="match status" value="1"/>
</dbReference>
<feature type="region of interest" description="Disordered" evidence="11">
    <location>
        <begin position="611"/>
        <end position="641"/>
    </location>
</feature>
<comment type="similarity">
    <text evidence="2 10">Belongs to the G-protein coupled receptor 1 family.</text>
</comment>
<dbReference type="PROSITE" id="PS50262">
    <property type="entry name" value="G_PROTEIN_RECEP_F1_2"/>
    <property type="match status" value="1"/>
</dbReference>
<evidence type="ECO:0000313" key="14">
    <source>
        <dbReference type="Proteomes" id="UP000515146"/>
    </source>
</evidence>
<name>A0A6P6Y480_DERPT</name>
<feature type="domain" description="G-protein coupled receptors family 1 profile" evidence="13">
    <location>
        <begin position="206"/>
        <end position="469"/>
    </location>
</feature>
<evidence type="ECO:0000256" key="8">
    <source>
        <dbReference type="ARBA" id="ARBA00023170"/>
    </source>
</evidence>
<reference evidence="15" key="1">
    <citation type="submission" date="2025-08" db="UniProtKB">
        <authorList>
            <consortium name="RefSeq"/>
        </authorList>
    </citation>
    <scope>IDENTIFICATION</scope>
    <source>
        <strain evidence="15">Airmid</strain>
    </source>
</reference>
<keyword evidence="7 12" id="KW-0472">Membrane</keyword>
<evidence type="ECO:0000256" key="3">
    <source>
        <dbReference type="ARBA" id="ARBA00022475"/>
    </source>
</evidence>
<feature type="transmembrane region" description="Helical" evidence="12">
    <location>
        <begin position="410"/>
        <end position="434"/>
    </location>
</feature>
<evidence type="ECO:0000259" key="13">
    <source>
        <dbReference type="PROSITE" id="PS50262"/>
    </source>
</evidence>
<proteinExistence type="inferred from homology"/>
<evidence type="ECO:0000256" key="5">
    <source>
        <dbReference type="ARBA" id="ARBA00022989"/>
    </source>
</evidence>
<sequence>MKHVTPTELPSPFTDRFVNSLSNYYSDESFESSSNNNGGISTLFYETSAADVDLRSSSSSSSMWSSFSSSITSATPPISSSSFLSSSNSASPTFFGSSLPSSSSSFYSQLNQQQTNLPSTLTLMMTNTTMSSIWETITMNNNNFNNYNDNNNNTLIDMMTDTTTGNYSLDLLDEEQMERNIYIMPLYQQILWSIIFGTMVFVAAGGNIIVIWIVLTNKRMRTVTNYFLVNLSVADIMVSTLNVIFNFIYMLNSNWPFGELFCKITNFIAILSVGASVFTLMAISIDRYLAIVHPLRPRMSRTATVIIIVIIWIASSFLSLPNIICSKTIVEEFKNGDSRVVCYLEWYDGISTKSRIEYIYNVIILLVTYMLPIASMSYTYFRVGRELWGSQSIGECTAKQMESIKSKRKIVKMMMIVVAIFGVCWAPYHIYFLLAHHYPQIINSKYVQHTYLTIYWLAMSNSVYNPFVYCWMNSRFRQGFRNIFCCTCFQDNVKPGERFHHYNNRHRHHNNNNQDSNILQDRYHGTARYSCASEACITDTRVRFNGNGNITLQPTTVMDMTTTIMDGSCSPNLHGCLLSSNNANVLVDNSCISGGIGTAATITTTTMTTSYTNNNNNNNNNNSNSPLHQQSNIQYSSREML</sequence>
<evidence type="ECO:0000256" key="7">
    <source>
        <dbReference type="ARBA" id="ARBA00023136"/>
    </source>
</evidence>
<dbReference type="RefSeq" id="XP_027200297.1">
    <property type="nucleotide sequence ID" value="XM_027344496.1"/>
</dbReference>